<organism evidence="1 2">
    <name type="scientific">Allacma fusca</name>
    <dbReference type="NCBI Taxonomy" id="39272"/>
    <lineage>
        <taxon>Eukaryota</taxon>
        <taxon>Metazoa</taxon>
        <taxon>Ecdysozoa</taxon>
        <taxon>Arthropoda</taxon>
        <taxon>Hexapoda</taxon>
        <taxon>Collembola</taxon>
        <taxon>Symphypleona</taxon>
        <taxon>Sminthuridae</taxon>
        <taxon>Allacma</taxon>
    </lineage>
</organism>
<protein>
    <submittedName>
        <fullName evidence="1">Uncharacterized protein</fullName>
    </submittedName>
</protein>
<dbReference type="Proteomes" id="UP000708208">
    <property type="component" value="Unassembled WGS sequence"/>
</dbReference>
<reference evidence="1" key="1">
    <citation type="submission" date="2021-06" db="EMBL/GenBank/DDBJ databases">
        <authorList>
            <person name="Hodson N. C."/>
            <person name="Mongue J. A."/>
            <person name="Jaron S. K."/>
        </authorList>
    </citation>
    <scope>NUCLEOTIDE SEQUENCE</scope>
</reference>
<accession>A0A8J2JA51</accession>
<feature type="non-terminal residue" evidence="1">
    <location>
        <position position="51"/>
    </location>
</feature>
<evidence type="ECO:0000313" key="1">
    <source>
        <dbReference type="EMBL" id="CAG7678319.1"/>
    </source>
</evidence>
<keyword evidence="2" id="KW-1185">Reference proteome</keyword>
<dbReference type="OrthoDB" id="7760980at2759"/>
<comment type="caution">
    <text evidence="1">The sequence shown here is derived from an EMBL/GenBank/DDBJ whole genome shotgun (WGS) entry which is preliminary data.</text>
</comment>
<evidence type="ECO:0000313" key="2">
    <source>
        <dbReference type="Proteomes" id="UP000708208"/>
    </source>
</evidence>
<dbReference type="AlphaFoldDB" id="A0A8J2JA51"/>
<sequence length="51" mass="6256">MDQRMNEMWKDLHSRLVAYDVNVDTKRSEYLDHREKDLVMSSLIDAQFRRL</sequence>
<dbReference type="EMBL" id="CAJVCH010014714">
    <property type="protein sequence ID" value="CAG7678319.1"/>
    <property type="molecule type" value="Genomic_DNA"/>
</dbReference>
<gene>
    <name evidence="1" type="ORF">AFUS01_LOCUS2563</name>
</gene>
<name>A0A8J2JA51_9HEXA</name>
<proteinExistence type="predicted"/>